<reference evidence="2 3" key="1">
    <citation type="journal article" date="2007" name="Virology">
        <title>KSY1, a lactococcal phage with a T7-like transcription.</title>
        <authorList>
            <person name="Chopin A."/>
            <person name="Deveau H."/>
            <person name="Ehrlich S.D."/>
            <person name="Moineau S."/>
            <person name="Chopin M.C."/>
        </authorList>
    </citation>
    <scope>NUCLEOTIDE SEQUENCE</scope>
</reference>
<dbReference type="OrthoDB" id="13707at10239"/>
<evidence type="ECO:0000259" key="1">
    <source>
        <dbReference type="Pfam" id="PF16473"/>
    </source>
</evidence>
<dbReference type="Proteomes" id="UP000000714">
    <property type="component" value="Segment"/>
</dbReference>
<dbReference type="EMBL" id="DQ535032">
    <property type="protein sequence ID" value="ABG21629.1"/>
    <property type="molecule type" value="Genomic_DNA"/>
</dbReference>
<dbReference type="InterPro" id="IPR012337">
    <property type="entry name" value="RNaseH-like_sf"/>
</dbReference>
<dbReference type="GO" id="GO:0003676">
    <property type="term" value="F:nucleic acid binding"/>
    <property type="evidence" value="ECO:0007669"/>
    <property type="project" value="InterPro"/>
</dbReference>
<name>A6MAF1_9CAUD</name>
<dbReference type="KEGG" id="vg:5601950"/>
<protein>
    <submittedName>
        <fullName evidence="2">Gp086</fullName>
    </submittedName>
</protein>
<sequence length="205" mass="24068">MKKKNDLKPDKDIHIMMDVETTSNNQFDTMLLQIAMVAFDYETGEYIDTFNAIIDTDIYPKMTFNTGTLKFWLENADVLFNLLTKDEESEAMYVSEPAMVRNAVTWILALKEEYRGVYLWGNGENFDNTIFHHKCNEFNFPYPIDYNKDLDVRTHMKTLASLLGKQSSDFKDFSLNENLHNAIADCKFQIDYLLKVRNEVRLRLK</sequence>
<dbReference type="SUPFAM" id="SSF53098">
    <property type="entry name" value="Ribonuclease H-like"/>
    <property type="match status" value="1"/>
</dbReference>
<keyword evidence="3" id="KW-1185">Reference proteome</keyword>
<feature type="domain" description="3'-5' exoribonuclease Rv2179c-like" evidence="1">
    <location>
        <begin position="14"/>
        <end position="193"/>
    </location>
</feature>
<evidence type="ECO:0000313" key="2">
    <source>
        <dbReference type="EMBL" id="ABG21629.1"/>
    </source>
</evidence>
<dbReference type="GeneID" id="5601950"/>
<dbReference type="RefSeq" id="YP_001469085.1">
    <property type="nucleotide sequence ID" value="NC_009817.1"/>
</dbReference>
<dbReference type="Gene3D" id="3.30.420.10">
    <property type="entry name" value="Ribonuclease H-like superfamily/Ribonuclease H"/>
    <property type="match status" value="1"/>
</dbReference>
<dbReference type="InterPro" id="IPR033390">
    <property type="entry name" value="Rv2179c-like"/>
</dbReference>
<evidence type="ECO:0000313" key="3">
    <source>
        <dbReference type="Proteomes" id="UP000000714"/>
    </source>
</evidence>
<dbReference type="InterPro" id="IPR036397">
    <property type="entry name" value="RNaseH_sf"/>
</dbReference>
<proteinExistence type="predicted"/>
<organism evidence="2 3">
    <name type="scientific">Lactococcus phage KSY1</name>
    <dbReference type="NCBI Taxonomy" id="2913972"/>
    <lineage>
        <taxon>Viruses</taxon>
        <taxon>Duplodnaviria</taxon>
        <taxon>Heunggongvirae</taxon>
        <taxon>Uroviricota</taxon>
        <taxon>Caudoviricetes</taxon>
        <taxon>Chopinvirus</taxon>
        <taxon>Chopinvirus KSY1</taxon>
    </lineage>
</organism>
<dbReference type="Pfam" id="PF16473">
    <property type="entry name" value="Rv2179c-like"/>
    <property type="match status" value="1"/>
</dbReference>
<gene>
    <name evidence="2" type="ORF">KSY1p086</name>
</gene>
<accession>A6MAF1</accession>